<dbReference type="Proteomes" id="UP000051386">
    <property type="component" value="Unassembled WGS sequence"/>
</dbReference>
<dbReference type="RefSeq" id="WP_057508792.1">
    <property type="nucleotide sequence ID" value="NZ_JANUEG010000020.1"/>
</dbReference>
<evidence type="ECO:0000256" key="2">
    <source>
        <dbReference type="ARBA" id="ARBA00006706"/>
    </source>
</evidence>
<evidence type="ECO:0000256" key="3">
    <source>
        <dbReference type="ARBA" id="ARBA00022679"/>
    </source>
</evidence>
<keyword evidence="3 7" id="KW-0808">Transferase</keyword>
<dbReference type="GO" id="GO:0005737">
    <property type="term" value="C:cytoplasm"/>
    <property type="evidence" value="ECO:0007669"/>
    <property type="project" value="UniProtKB-ARBA"/>
</dbReference>
<keyword evidence="5" id="KW-0460">Magnesium</keyword>
<evidence type="ECO:0000256" key="5">
    <source>
        <dbReference type="ARBA" id="ARBA00022842"/>
    </source>
</evidence>
<evidence type="ECO:0000256" key="6">
    <source>
        <dbReference type="ARBA" id="ARBA00023229"/>
    </source>
</evidence>
<comment type="cofactor">
    <cofactor evidence="1">
        <name>Mg(2+)</name>
        <dbReference type="ChEBI" id="CHEBI:18420"/>
    </cofactor>
</comment>
<dbReference type="InterPro" id="IPR033749">
    <property type="entry name" value="Polyprenyl_synt_CS"/>
</dbReference>
<dbReference type="PROSITE" id="PS00723">
    <property type="entry name" value="POLYPRENYL_SYNTHASE_1"/>
    <property type="match status" value="1"/>
</dbReference>
<accession>A0A0R0D3K3</accession>
<dbReference type="PATRIC" id="fig|517011.3.peg.2244"/>
<dbReference type="NCBIfam" id="NF045485">
    <property type="entry name" value="FPPsyn"/>
    <property type="match status" value="1"/>
</dbReference>
<dbReference type="PANTHER" id="PTHR43281:SF1">
    <property type="entry name" value="FARNESYL DIPHOSPHATE SYNTHASE"/>
    <property type="match status" value="1"/>
</dbReference>
<dbReference type="SFLD" id="SFLDG01017">
    <property type="entry name" value="Polyprenyl_Transferase_Like"/>
    <property type="match status" value="1"/>
</dbReference>
<comment type="similarity">
    <text evidence="2 7">Belongs to the FPP/GGPP synthase family.</text>
</comment>
<dbReference type="EMBL" id="LDJK01000050">
    <property type="protein sequence ID" value="KRG73298.1"/>
    <property type="molecule type" value="Genomic_DNA"/>
</dbReference>
<dbReference type="CDD" id="cd00685">
    <property type="entry name" value="Trans_IPPS_HT"/>
    <property type="match status" value="1"/>
</dbReference>
<dbReference type="InterPro" id="IPR000092">
    <property type="entry name" value="Polyprenyl_synt"/>
</dbReference>
<dbReference type="AlphaFoldDB" id="A0A0R0D3K3"/>
<keyword evidence="6" id="KW-0414">Isoprene biosynthesis</keyword>
<evidence type="ECO:0000256" key="1">
    <source>
        <dbReference type="ARBA" id="ARBA00001946"/>
    </source>
</evidence>
<dbReference type="InterPro" id="IPR053378">
    <property type="entry name" value="Prenyl_diphosphate_synthase"/>
</dbReference>
<evidence type="ECO:0000256" key="7">
    <source>
        <dbReference type="RuleBase" id="RU004466"/>
    </source>
</evidence>
<protein>
    <submittedName>
        <fullName evidence="8">Geranyl transferase</fullName>
    </submittedName>
</protein>
<name>A0A0R0D3K3_9GAMM</name>
<dbReference type="InterPro" id="IPR008949">
    <property type="entry name" value="Isoprenoid_synthase_dom_sf"/>
</dbReference>
<evidence type="ECO:0000313" key="8">
    <source>
        <dbReference type="EMBL" id="KRG73298.1"/>
    </source>
</evidence>
<dbReference type="PANTHER" id="PTHR43281">
    <property type="entry name" value="FARNESYL DIPHOSPHATE SYNTHASE"/>
    <property type="match status" value="1"/>
</dbReference>
<dbReference type="GO" id="GO:0008654">
    <property type="term" value="P:phospholipid biosynthetic process"/>
    <property type="evidence" value="ECO:0007669"/>
    <property type="project" value="UniProtKB-ARBA"/>
</dbReference>
<sequence length="292" mass="30672">MTVEATFARLRDRIESQLDAALPSAADAPRRLHQAMRHSVLGGGKRMRPLLVHAAGEVFGADPHQLDAPAMAVELIHAYSLVHDDLPAMDDDALRRGKPTTHIAFDEATAILAGDALQTRAFSLLAEAALPAELRVACLQSLAHASGAAGMCGGQALDIDATGQLQSLDALTRMHALKTGALIRAAVRMGALCGHAPTTDLARLDRFADALGLAFQVRDDILDVEASSEQLGKTAGKDVAQDKSTFPALLGLDGAKAKLAELSAVMDDALAGYGEEANALRALGRLAIERDH</sequence>
<dbReference type="Pfam" id="PF00348">
    <property type="entry name" value="polyprenyl_synt"/>
    <property type="match status" value="1"/>
</dbReference>
<dbReference type="GO" id="GO:0046872">
    <property type="term" value="F:metal ion binding"/>
    <property type="evidence" value="ECO:0007669"/>
    <property type="project" value="UniProtKB-KW"/>
</dbReference>
<dbReference type="SFLD" id="SFLDS00005">
    <property type="entry name" value="Isoprenoid_Synthase_Type_I"/>
    <property type="match status" value="1"/>
</dbReference>
<reference evidence="8 9" key="1">
    <citation type="submission" date="2015-05" db="EMBL/GenBank/DDBJ databases">
        <title>Genome sequencing and analysis of members of genus Stenotrophomonas.</title>
        <authorList>
            <person name="Patil P.P."/>
            <person name="Midha S."/>
            <person name="Patil P.B."/>
        </authorList>
    </citation>
    <scope>NUCLEOTIDE SEQUENCE [LARGE SCALE GENOMIC DNA]</scope>
    <source>
        <strain evidence="8 9">DSM 21508</strain>
    </source>
</reference>
<evidence type="ECO:0000256" key="4">
    <source>
        <dbReference type="ARBA" id="ARBA00022723"/>
    </source>
</evidence>
<dbReference type="SUPFAM" id="SSF48576">
    <property type="entry name" value="Terpenoid synthases"/>
    <property type="match status" value="1"/>
</dbReference>
<dbReference type="PROSITE" id="PS00444">
    <property type="entry name" value="POLYPRENYL_SYNTHASE_2"/>
    <property type="match status" value="1"/>
</dbReference>
<dbReference type="GO" id="GO:0004659">
    <property type="term" value="F:prenyltransferase activity"/>
    <property type="evidence" value="ECO:0007669"/>
    <property type="project" value="InterPro"/>
</dbReference>
<keyword evidence="4" id="KW-0479">Metal-binding</keyword>
<evidence type="ECO:0000313" key="9">
    <source>
        <dbReference type="Proteomes" id="UP000051386"/>
    </source>
</evidence>
<comment type="caution">
    <text evidence="8">The sequence shown here is derived from an EMBL/GenBank/DDBJ whole genome shotgun (WGS) entry which is preliminary data.</text>
</comment>
<organism evidence="8 9">
    <name type="scientific">Stenotrophomonas chelatiphaga</name>
    <dbReference type="NCBI Taxonomy" id="517011"/>
    <lineage>
        <taxon>Bacteria</taxon>
        <taxon>Pseudomonadati</taxon>
        <taxon>Pseudomonadota</taxon>
        <taxon>Gammaproteobacteria</taxon>
        <taxon>Lysobacterales</taxon>
        <taxon>Lysobacteraceae</taxon>
        <taxon>Stenotrophomonas</taxon>
    </lineage>
</organism>
<dbReference type="GO" id="GO:0016114">
    <property type="term" value="P:terpenoid biosynthetic process"/>
    <property type="evidence" value="ECO:0007669"/>
    <property type="project" value="UniProtKB-ARBA"/>
</dbReference>
<dbReference type="Gene3D" id="1.10.600.10">
    <property type="entry name" value="Farnesyl Diphosphate Synthase"/>
    <property type="match status" value="1"/>
</dbReference>
<dbReference type="FunFam" id="1.10.600.10:FF:000001">
    <property type="entry name" value="Geranylgeranyl diphosphate synthase"/>
    <property type="match status" value="1"/>
</dbReference>
<proteinExistence type="inferred from homology"/>
<keyword evidence="9" id="KW-1185">Reference proteome</keyword>
<gene>
    <name evidence="8" type="ORF">ABB28_11705</name>
</gene>